<dbReference type="RefSeq" id="WP_004560662.1">
    <property type="nucleotide sequence ID" value="NZ_BJLK01000001.1"/>
</dbReference>
<accession>A0A061CFV6</accession>
<evidence type="ECO:0000256" key="1">
    <source>
        <dbReference type="ARBA" id="ARBA00022679"/>
    </source>
</evidence>
<dbReference type="GO" id="GO:0000030">
    <property type="term" value="F:mannosyltransferase activity"/>
    <property type="evidence" value="ECO:0007669"/>
    <property type="project" value="TreeGrafter"/>
</dbReference>
<dbReference type="SUPFAM" id="SSF53448">
    <property type="entry name" value="Nucleotide-diphospho-sugar transferases"/>
    <property type="match status" value="1"/>
</dbReference>
<organism evidence="2">
    <name type="scientific">Lactobacillus delbrueckii subsp. lactis</name>
    <dbReference type="NCBI Taxonomy" id="29397"/>
    <lineage>
        <taxon>Bacteria</taxon>
        <taxon>Bacillati</taxon>
        <taxon>Bacillota</taxon>
        <taxon>Bacilli</taxon>
        <taxon>Lactobacillales</taxon>
        <taxon>Lactobacillaceae</taxon>
        <taxon>Lactobacillus</taxon>
    </lineage>
</organism>
<evidence type="ECO:0000313" key="2">
    <source>
        <dbReference type="EMBL" id="AZA16648.1"/>
    </source>
</evidence>
<name>A0A061CFV6_LACDL</name>
<gene>
    <name evidence="2" type="ORF">DQL93_09260</name>
</gene>
<proteinExistence type="predicted"/>
<dbReference type="PANTHER" id="PTHR32385">
    <property type="entry name" value="MANNOSYL PHOSPHORYLINOSITOL CERAMIDE SYNTHASE"/>
    <property type="match status" value="1"/>
</dbReference>
<dbReference type="PANTHER" id="PTHR32385:SF15">
    <property type="entry name" value="INOSITOL PHOSPHOCERAMIDE MANNOSYLTRANSFERASE 1"/>
    <property type="match status" value="1"/>
</dbReference>
<dbReference type="InterPro" id="IPR029044">
    <property type="entry name" value="Nucleotide-diphossugar_trans"/>
</dbReference>
<dbReference type="AlphaFoldDB" id="A0A061CFV6"/>
<keyword evidence="1 2" id="KW-0808">Transferase</keyword>
<dbReference type="Gene3D" id="3.90.550.20">
    <property type="match status" value="1"/>
</dbReference>
<dbReference type="InterPro" id="IPR051706">
    <property type="entry name" value="Glycosyltransferase_domain"/>
</dbReference>
<protein>
    <submittedName>
        <fullName evidence="2">Glycosyl transferase</fullName>
    </submittedName>
</protein>
<dbReference type="InterPro" id="IPR007577">
    <property type="entry name" value="GlycoTrfase_DXD_sugar-bd_CS"/>
</dbReference>
<dbReference type="Pfam" id="PF04488">
    <property type="entry name" value="Gly_transf_sug"/>
    <property type="match status" value="1"/>
</dbReference>
<dbReference type="GO" id="GO:0051999">
    <property type="term" value="P:mannosyl-inositol phosphorylceramide biosynthetic process"/>
    <property type="evidence" value="ECO:0007669"/>
    <property type="project" value="TreeGrafter"/>
</dbReference>
<sequence length="233" mass="26921">MIPKIIHYVWVGGNPKSKTIQTCLASWQKRLPDYEIIEWNEDKLDLNANKYVKQAYQAKKWAFVSDYVRAKALYEMGGIYLDTDVMVLKDFAGLLNDRAFIGFENNDYLSAAIIAAEKGHPFMADILHYYDDLDFAFDQKDQLAGVNSLSVTEILKEKYGLKTGNQEQVLKEGIHVYPDGILCNPSPQSRSIHLFTGTWLEGKNSWKHDLVTFLKLHIRSQKTAKIYYQLFRR</sequence>
<reference evidence="2" key="1">
    <citation type="submission" date="2018-07" db="EMBL/GenBank/DDBJ databases">
        <authorList>
            <person name="Somerville V."/>
        </authorList>
    </citation>
    <scope>NUCLEOTIDE SEQUENCE</scope>
    <source>
        <strain evidence="2">NWC_2_2</strain>
    </source>
</reference>
<dbReference type="EMBL" id="CP031023">
    <property type="protein sequence ID" value="AZA16648.1"/>
    <property type="molecule type" value="Genomic_DNA"/>
</dbReference>
<dbReference type="GO" id="GO:0016020">
    <property type="term" value="C:membrane"/>
    <property type="evidence" value="ECO:0007669"/>
    <property type="project" value="GOC"/>
</dbReference>